<keyword evidence="6" id="KW-1185">Reference proteome</keyword>
<evidence type="ECO:0000256" key="3">
    <source>
        <dbReference type="PIRSR" id="PIRSR001365-1"/>
    </source>
</evidence>
<feature type="binding site" evidence="4">
    <location>
        <position position="49"/>
    </location>
    <ligand>
        <name>pyruvate</name>
        <dbReference type="ChEBI" id="CHEBI:15361"/>
    </ligand>
</feature>
<feature type="active site" description="Proton donor/acceptor" evidence="3">
    <location>
        <position position="138"/>
    </location>
</feature>
<dbReference type="PANTHER" id="PTHR42849">
    <property type="entry name" value="N-ACETYLNEURAMINATE LYASE"/>
    <property type="match status" value="1"/>
</dbReference>
<feature type="binding site" evidence="4">
    <location>
        <position position="209"/>
    </location>
    <ligand>
        <name>pyruvate</name>
        <dbReference type="ChEBI" id="CHEBI:15361"/>
    </ligand>
</feature>
<reference evidence="5" key="1">
    <citation type="journal article" date="2015" name="PeerJ">
        <title>First genomic representation of candidate bacterial phylum KSB3 points to enhanced environmental sensing as a trigger of wastewater bulking.</title>
        <authorList>
            <person name="Sekiguchi Y."/>
            <person name="Ohashi A."/>
            <person name="Parks D.H."/>
            <person name="Yamauchi T."/>
            <person name="Tyson G.W."/>
            <person name="Hugenholtz P."/>
        </authorList>
    </citation>
    <scope>NUCLEOTIDE SEQUENCE [LARGE SCALE GENOMIC DNA]</scope>
</reference>
<accession>A0A0S6WAR0</accession>
<dbReference type="AlphaFoldDB" id="A0A0S6WAR0"/>
<dbReference type="GO" id="GO:0005829">
    <property type="term" value="C:cytosol"/>
    <property type="evidence" value="ECO:0007669"/>
    <property type="project" value="TreeGrafter"/>
</dbReference>
<dbReference type="SMART" id="SM01130">
    <property type="entry name" value="DHDPS"/>
    <property type="match status" value="1"/>
</dbReference>
<dbReference type="PANTHER" id="PTHR42849:SF1">
    <property type="entry name" value="N-ACETYLNEURAMINATE LYASE"/>
    <property type="match status" value="1"/>
</dbReference>
<feature type="active site" description="Schiff-base intermediate with substrate" evidence="3">
    <location>
        <position position="167"/>
    </location>
</feature>
<dbReference type="PIRSF" id="PIRSF001365">
    <property type="entry name" value="DHDPS"/>
    <property type="match status" value="1"/>
</dbReference>
<sequence length="302" mass="33776">MKDKLFGVYVPLVTPLSDDGEQINESELRALCRFLIQKRVHGFFPVGTTGECAFLTIEERKRIAEVVVEETAGAIPVIIHTGMPTTRESIELTQHARDIGAEAAAVVVPYYFSLDEQEIFAHYEAILKAVPDFPLLAYNIPHNAKNYVTPAIIQALRKKYSALIGVKNSISSLTDFQEFVAIGDENFYPFIGNDRMIVPALVAGACGSVSANALLFPEIFVELFEHYYAQRLHEAQVAQKKINHFMRVLGQEPSIAQYKAGLELHGLHSGGVRRPFRNLSETEKTALLQLLKQLTQEFARDE</sequence>
<dbReference type="HOGENOM" id="CLU_049343_5_1_0"/>
<evidence type="ECO:0000313" key="5">
    <source>
        <dbReference type="EMBL" id="GAK55627.1"/>
    </source>
</evidence>
<name>A0A0S6WAR0_VECG1</name>
<comment type="similarity">
    <text evidence="2">Belongs to the DapA family.</text>
</comment>
<dbReference type="eggNOG" id="COG0329">
    <property type="taxonomic scope" value="Bacteria"/>
</dbReference>
<dbReference type="EMBL" id="DF820463">
    <property type="protein sequence ID" value="GAK55627.1"/>
    <property type="molecule type" value="Genomic_DNA"/>
</dbReference>
<dbReference type="GO" id="GO:0008747">
    <property type="term" value="F:N-acetylneuraminate lyase activity"/>
    <property type="evidence" value="ECO:0007669"/>
    <property type="project" value="TreeGrafter"/>
</dbReference>
<proteinExistence type="inferred from homology"/>
<evidence type="ECO:0000313" key="6">
    <source>
        <dbReference type="Proteomes" id="UP000030661"/>
    </source>
</evidence>
<dbReference type="Gene3D" id="3.20.20.70">
    <property type="entry name" value="Aldolase class I"/>
    <property type="match status" value="1"/>
</dbReference>
<protein>
    <submittedName>
        <fullName evidence="5">Dihydrodipicolinate synthetase</fullName>
    </submittedName>
</protein>
<dbReference type="InterPro" id="IPR013785">
    <property type="entry name" value="Aldolase_TIM"/>
</dbReference>
<dbReference type="Pfam" id="PF00701">
    <property type="entry name" value="DHDPS"/>
    <property type="match status" value="1"/>
</dbReference>
<gene>
    <name evidence="5" type="ORF">U27_02461</name>
</gene>
<dbReference type="Proteomes" id="UP000030661">
    <property type="component" value="Unassembled WGS sequence"/>
</dbReference>
<evidence type="ECO:0000256" key="1">
    <source>
        <dbReference type="ARBA" id="ARBA00023239"/>
    </source>
</evidence>
<evidence type="ECO:0000256" key="4">
    <source>
        <dbReference type="PIRSR" id="PIRSR001365-2"/>
    </source>
</evidence>
<dbReference type="SUPFAM" id="SSF51569">
    <property type="entry name" value="Aldolase"/>
    <property type="match status" value="1"/>
</dbReference>
<dbReference type="STRING" id="1499967.U27_02461"/>
<keyword evidence="1 2" id="KW-0456">Lyase</keyword>
<dbReference type="GO" id="GO:0019262">
    <property type="term" value="P:N-acetylneuraminate catabolic process"/>
    <property type="evidence" value="ECO:0007669"/>
    <property type="project" value="TreeGrafter"/>
</dbReference>
<dbReference type="CDD" id="cd00408">
    <property type="entry name" value="DHDPS-like"/>
    <property type="match status" value="1"/>
</dbReference>
<dbReference type="InterPro" id="IPR002220">
    <property type="entry name" value="DapA-like"/>
</dbReference>
<dbReference type="PRINTS" id="PR00146">
    <property type="entry name" value="DHPICSNTHASE"/>
</dbReference>
<organism evidence="5">
    <name type="scientific">Vecturithrix granuli</name>
    <dbReference type="NCBI Taxonomy" id="1499967"/>
    <lineage>
        <taxon>Bacteria</taxon>
        <taxon>Candidatus Moduliflexota</taxon>
        <taxon>Candidatus Vecturitrichia</taxon>
        <taxon>Candidatus Vecturitrichales</taxon>
        <taxon>Candidatus Vecturitrichaceae</taxon>
        <taxon>Candidatus Vecturithrix</taxon>
    </lineage>
</organism>
<evidence type="ECO:0000256" key="2">
    <source>
        <dbReference type="PIRNR" id="PIRNR001365"/>
    </source>
</evidence>